<name>A0A2U2HG69_9BURK</name>
<keyword evidence="3" id="KW-0949">S-adenosyl-L-methionine</keyword>
<sequence>MPGRARTFGQHHRLLKCSDKHACRYKSVFWPERPCWSSISFWHKASPERVTLGMFRSRSSRSTFTDKCMQPIHDYYDKLAKDYDRDRFDNSYGRYIDQMERQILRRWLGGTAPAGVLDVGCGTGRLLEFAMSGVDASRAMLDVAASKFPDRLLRQARLPDLGAPLARYDAAICFHVFMHLDQASIAQSLAAIAGQVRAGGVLIVDIPSRHRRAMNRRRPSQSGWHGDTAATGADMARWAGPAWRIAERRGILFFPIHRLPSFARPLLRGLDRLIGCTWLARYASYHVYRLERQP</sequence>
<feature type="domain" description="Methyltransferase type 11" evidence="4">
    <location>
        <begin position="117"/>
        <end position="204"/>
    </location>
</feature>
<evidence type="ECO:0000259" key="4">
    <source>
        <dbReference type="Pfam" id="PF08241"/>
    </source>
</evidence>
<dbReference type="SUPFAM" id="SSF53335">
    <property type="entry name" value="S-adenosyl-L-methionine-dependent methyltransferases"/>
    <property type="match status" value="1"/>
</dbReference>
<keyword evidence="2 5" id="KW-0808">Transferase</keyword>
<dbReference type="EMBL" id="PXWF02000274">
    <property type="protein sequence ID" value="PWF43924.1"/>
    <property type="molecule type" value="Genomic_DNA"/>
</dbReference>
<dbReference type="InterPro" id="IPR029063">
    <property type="entry name" value="SAM-dependent_MTases_sf"/>
</dbReference>
<evidence type="ECO:0000313" key="6">
    <source>
        <dbReference type="Proteomes" id="UP000241421"/>
    </source>
</evidence>
<accession>A0A2U2HG69</accession>
<evidence type="ECO:0000256" key="3">
    <source>
        <dbReference type="ARBA" id="ARBA00022691"/>
    </source>
</evidence>
<gene>
    <name evidence="5" type="ORF">C7C56_020165</name>
</gene>
<evidence type="ECO:0000256" key="2">
    <source>
        <dbReference type="ARBA" id="ARBA00022679"/>
    </source>
</evidence>
<dbReference type="Proteomes" id="UP000241421">
    <property type="component" value="Unassembled WGS sequence"/>
</dbReference>
<keyword evidence="1 5" id="KW-0489">Methyltransferase</keyword>
<dbReference type="PANTHER" id="PTHR43464:SF19">
    <property type="entry name" value="UBIQUINONE BIOSYNTHESIS O-METHYLTRANSFERASE, MITOCHONDRIAL"/>
    <property type="match status" value="1"/>
</dbReference>
<dbReference type="AlphaFoldDB" id="A0A2U2HG69"/>
<dbReference type="CDD" id="cd02440">
    <property type="entry name" value="AdoMet_MTases"/>
    <property type="match status" value="1"/>
</dbReference>
<dbReference type="GO" id="GO:0008757">
    <property type="term" value="F:S-adenosylmethionine-dependent methyltransferase activity"/>
    <property type="evidence" value="ECO:0007669"/>
    <property type="project" value="InterPro"/>
</dbReference>
<evidence type="ECO:0000256" key="1">
    <source>
        <dbReference type="ARBA" id="ARBA00022603"/>
    </source>
</evidence>
<dbReference type="GO" id="GO:0032259">
    <property type="term" value="P:methylation"/>
    <property type="evidence" value="ECO:0007669"/>
    <property type="project" value="UniProtKB-KW"/>
</dbReference>
<protein>
    <submittedName>
        <fullName evidence="5">Class I SAM-dependent methyltransferase</fullName>
    </submittedName>
</protein>
<proteinExistence type="predicted"/>
<dbReference type="Pfam" id="PF08241">
    <property type="entry name" value="Methyltransf_11"/>
    <property type="match status" value="1"/>
</dbReference>
<reference evidence="5 6" key="1">
    <citation type="submission" date="2018-04" db="EMBL/GenBank/DDBJ databases">
        <title>Massilia violaceinigra sp. nov., a novel purple-pigmented bacterium isolated from Tianshan glacier, Xinjiang, China.</title>
        <authorList>
            <person name="Wang H."/>
        </authorList>
    </citation>
    <scope>NUCLEOTIDE SEQUENCE [LARGE SCALE GENOMIC DNA]</scope>
    <source>
        <strain evidence="5 6">B448-2</strain>
    </source>
</reference>
<evidence type="ECO:0000313" key="5">
    <source>
        <dbReference type="EMBL" id="PWF43924.1"/>
    </source>
</evidence>
<keyword evidence="6" id="KW-1185">Reference proteome</keyword>
<dbReference type="InterPro" id="IPR013216">
    <property type="entry name" value="Methyltransf_11"/>
</dbReference>
<dbReference type="PANTHER" id="PTHR43464">
    <property type="entry name" value="METHYLTRANSFERASE"/>
    <property type="match status" value="1"/>
</dbReference>
<dbReference type="Gene3D" id="3.40.50.150">
    <property type="entry name" value="Vaccinia Virus protein VP39"/>
    <property type="match status" value="1"/>
</dbReference>
<organism evidence="5 6">
    <name type="scientific">Massilia glaciei</name>
    <dbReference type="NCBI Taxonomy" id="1524097"/>
    <lineage>
        <taxon>Bacteria</taxon>
        <taxon>Pseudomonadati</taxon>
        <taxon>Pseudomonadota</taxon>
        <taxon>Betaproteobacteria</taxon>
        <taxon>Burkholderiales</taxon>
        <taxon>Oxalobacteraceae</taxon>
        <taxon>Telluria group</taxon>
        <taxon>Massilia</taxon>
    </lineage>
</organism>
<comment type="caution">
    <text evidence="5">The sequence shown here is derived from an EMBL/GenBank/DDBJ whole genome shotgun (WGS) entry which is preliminary data.</text>
</comment>